<dbReference type="AlphaFoldDB" id="E2ZCE7"/>
<sequence>MTKKERSDHSPRRRRKAAGRKSTFLRKALGLIILFFVVAGLAFAWRTNGQNLAGKDAFSQTEADIPVYTLIVGVDDEQPQQCNFVALAAVNKDKHHVDLIVLPDNTKIEGRKEKGPQTLASVYGEGGLTLLQAVVEDMFHVSVKNHIVFTQESFRKLMDMNGGMDMYVEKNMYHADNAGQTDINLFQGYQHLSSDEALGYMRYLDSDGDLARARRQLRFIKLFLTEQLKHYGLTNAVEIYRFWTSVDSDISTKDMAKLVYAFGGTNVSDFSFYILPGESSTIRSDKALDNADYWVYDPIEAQKLIGMTNNSLASDVTFVPERPVSSGEKDSKDNKDGRDKSTKDGSKKSDGKDSDKGGSGALPNTPKTKGSNQ</sequence>
<gene>
    <name evidence="4" type="ORF">HMPREF9429_01319</name>
</gene>
<dbReference type="HOGENOM" id="CLU_016455_5_3_9"/>
<dbReference type="Gene3D" id="3.40.630.190">
    <property type="entry name" value="LCP protein"/>
    <property type="match status" value="1"/>
</dbReference>
<dbReference type="PANTHER" id="PTHR33392:SF6">
    <property type="entry name" value="POLYISOPRENYL-TEICHOIC ACID--PEPTIDOGLYCAN TEICHOIC ACID TRANSFERASE TAGU"/>
    <property type="match status" value="1"/>
</dbReference>
<evidence type="ECO:0000256" key="2">
    <source>
        <dbReference type="SAM" id="MobiDB-lite"/>
    </source>
</evidence>
<dbReference type="eggNOG" id="COG1316">
    <property type="taxonomic scope" value="Bacteria"/>
</dbReference>
<protein>
    <submittedName>
        <fullName evidence="4">Cell envelope-like function transcriptional attenuator common domain protein</fullName>
    </submittedName>
</protein>
<evidence type="ECO:0000256" key="1">
    <source>
        <dbReference type="ARBA" id="ARBA00006068"/>
    </source>
</evidence>
<name>E2ZCE7_9FIRM</name>
<accession>E2ZCE7</accession>
<comment type="similarity">
    <text evidence="1">Belongs to the LytR/CpsA/Psr (LCP) family.</text>
</comment>
<feature type="region of interest" description="Disordered" evidence="2">
    <location>
        <begin position="316"/>
        <end position="373"/>
    </location>
</feature>
<comment type="caution">
    <text evidence="4">The sequence shown here is derived from an EMBL/GenBank/DDBJ whole genome shotgun (WGS) entry which is preliminary data.</text>
</comment>
<evidence type="ECO:0000313" key="4">
    <source>
        <dbReference type="EMBL" id="EFQ04134.1"/>
    </source>
</evidence>
<dbReference type="Proteomes" id="UP000003195">
    <property type="component" value="Unassembled WGS sequence"/>
</dbReference>
<evidence type="ECO:0000313" key="5">
    <source>
        <dbReference type="Proteomes" id="UP000003195"/>
    </source>
</evidence>
<dbReference type="Pfam" id="PF03816">
    <property type="entry name" value="LytR_cpsA_psr"/>
    <property type="match status" value="1"/>
</dbReference>
<dbReference type="InterPro" id="IPR004474">
    <property type="entry name" value="LytR_CpsA_psr"/>
</dbReference>
<dbReference type="PANTHER" id="PTHR33392">
    <property type="entry name" value="POLYISOPRENYL-TEICHOIC ACID--PEPTIDOGLYCAN TEICHOIC ACID TRANSFERASE TAGU"/>
    <property type="match status" value="1"/>
</dbReference>
<dbReference type="STRING" id="706434.HMPREF9429_01319"/>
<dbReference type="OrthoDB" id="9782542at2"/>
<dbReference type="InterPro" id="IPR050922">
    <property type="entry name" value="LytR/CpsA/Psr_CW_biosynth"/>
</dbReference>
<proteinExistence type="inferred from homology"/>
<feature type="compositionally biased region" description="Basic and acidic residues" evidence="2">
    <location>
        <begin position="327"/>
        <end position="356"/>
    </location>
</feature>
<feature type="domain" description="Cell envelope-related transcriptional attenuator" evidence="3">
    <location>
        <begin position="87"/>
        <end position="224"/>
    </location>
</feature>
<reference evidence="4 5" key="1">
    <citation type="submission" date="2010-08" db="EMBL/GenBank/DDBJ databases">
        <authorList>
            <person name="Weinstock G."/>
            <person name="Sodergren E."/>
            <person name="Clifton S."/>
            <person name="Fulton L."/>
            <person name="Fulton B."/>
            <person name="Courtney L."/>
            <person name="Fronick C."/>
            <person name="Harrison M."/>
            <person name="Strong C."/>
            <person name="Farmer C."/>
            <person name="Delahaunty K."/>
            <person name="Markovic C."/>
            <person name="Hall O."/>
            <person name="Minx P."/>
            <person name="Tomlinson C."/>
            <person name="Mitreva M."/>
            <person name="Hou S."/>
            <person name="Chen J."/>
            <person name="Wollam A."/>
            <person name="Pepin K.H."/>
            <person name="Johnson M."/>
            <person name="Bhonagiri V."/>
            <person name="Zhang X."/>
            <person name="Suruliraj S."/>
            <person name="Warren W."/>
            <person name="Chinwalla A."/>
            <person name="Mardis E.R."/>
            <person name="Wilson R.K."/>
        </authorList>
    </citation>
    <scope>NUCLEOTIDE SEQUENCE [LARGE SCALE GENOMIC DNA]</scope>
    <source>
        <strain evidence="4 5">F0359</strain>
    </source>
</reference>
<dbReference type="NCBIfam" id="TIGR00350">
    <property type="entry name" value="lytR_cpsA_psr"/>
    <property type="match status" value="1"/>
</dbReference>
<evidence type="ECO:0000259" key="3">
    <source>
        <dbReference type="Pfam" id="PF03816"/>
    </source>
</evidence>
<dbReference type="EMBL" id="AECS01000037">
    <property type="protein sequence ID" value="EFQ04134.1"/>
    <property type="molecule type" value="Genomic_DNA"/>
</dbReference>
<keyword evidence="5" id="KW-1185">Reference proteome</keyword>
<organism evidence="4 5">
    <name type="scientific">Megasphaera micronuciformis F0359</name>
    <dbReference type="NCBI Taxonomy" id="706434"/>
    <lineage>
        <taxon>Bacteria</taxon>
        <taxon>Bacillati</taxon>
        <taxon>Bacillota</taxon>
        <taxon>Negativicutes</taxon>
        <taxon>Veillonellales</taxon>
        <taxon>Veillonellaceae</taxon>
        <taxon>Megasphaera</taxon>
    </lineage>
</organism>
<dbReference type="RefSeq" id="WP_006942483.1">
    <property type="nucleotide sequence ID" value="NZ_GL538208.1"/>
</dbReference>